<dbReference type="GO" id="GO:0005737">
    <property type="term" value="C:cytoplasm"/>
    <property type="evidence" value="ECO:0007669"/>
    <property type="project" value="TreeGrafter"/>
</dbReference>
<organism evidence="1 2">
    <name type="scientific">Lasius niger</name>
    <name type="common">Black garden ant</name>
    <dbReference type="NCBI Taxonomy" id="67767"/>
    <lineage>
        <taxon>Eukaryota</taxon>
        <taxon>Metazoa</taxon>
        <taxon>Ecdysozoa</taxon>
        <taxon>Arthropoda</taxon>
        <taxon>Hexapoda</taxon>
        <taxon>Insecta</taxon>
        <taxon>Pterygota</taxon>
        <taxon>Neoptera</taxon>
        <taxon>Endopterygota</taxon>
        <taxon>Hymenoptera</taxon>
        <taxon>Apocrita</taxon>
        <taxon>Aculeata</taxon>
        <taxon>Formicoidea</taxon>
        <taxon>Formicidae</taxon>
        <taxon>Formicinae</taxon>
        <taxon>Lasius</taxon>
        <taxon>Lasius</taxon>
    </lineage>
</organism>
<dbReference type="Proteomes" id="UP000036403">
    <property type="component" value="Unassembled WGS sequence"/>
</dbReference>
<dbReference type="PANTHER" id="PTHR11533:SF299">
    <property type="entry name" value="AMINOPEPTIDASE"/>
    <property type="match status" value="1"/>
</dbReference>
<proteinExistence type="predicted"/>
<keyword evidence="1" id="KW-0378">Hydrolase</keyword>
<dbReference type="GO" id="GO:0008270">
    <property type="term" value="F:zinc ion binding"/>
    <property type="evidence" value="ECO:0007669"/>
    <property type="project" value="TreeGrafter"/>
</dbReference>
<dbReference type="AlphaFoldDB" id="A0A0J7MQ28"/>
<evidence type="ECO:0000313" key="1">
    <source>
        <dbReference type="EMBL" id="KMQ82675.1"/>
    </source>
</evidence>
<dbReference type="GO" id="GO:0006508">
    <property type="term" value="P:proteolysis"/>
    <property type="evidence" value="ECO:0007669"/>
    <property type="project" value="TreeGrafter"/>
</dbReference>
<dbReference type="GO" id="GO:0005615">
    <property type="term" value="C:extracellular space"/>
    <property type="evidence" value="ECO:0007669"/>
    <property type="project" value="TreeGrafter"/>
</dbReference>
<comment type="caution">
    <text evidence="1">The sequence shown here is derived from an EMBL/GenBank/DDBJ whole genome shotgun (WGS) entry which is preliminary data.</text>
</comment>
<keyword evidence="2" id="KW-1185">Reference proteome</keyword>
<dbReference type="OrthoDB" id="7699989at2759"/>
<dbReference type="InterPro" id="IPR050344">
    <property type="entry name" value="Peptidase_M1_aminopeptidases"/>
</dbReference>
<evidence type="ECO:0000313" key="2">
    <source>
        <dbReference type="Proteomes" id="UP000036403"/>
    </source>
</evidence>
<keyword evidence="1" id="KW-0645">Protease</keyword>
<dbReference type="STRING" id="67767.A0A0J7MQ28"/>
<dbReference type="PaxDb" id="67767-A0A0J7MQ28"/>
<dbReference type="PANTHER" id="PTHR11533">
    <property type="entry name" value="PROTEASE M1 ZINC METALLOPROTEASE"/>
    <property type="match status" value="1"/>
</dbReference>
<name>A0A0J7MQ28_LASNI</name>
<dbReference type="Gene3D" id="3.30.2010.30">
    <property type="match status" value="1"/>
</dbReference>
<gene>
    <name evidence="1" type="ORF">RF55_22178</name>
</gene>
<dbReference type="GO" id="GO:0070006">
    <property type="term" value="F:metalloaminopeptidase activity"/>
    <property type="evidence" value="ECO:0007669"/>
    <property type="project" value="TreeGrafter"/>
</dbReference>
<reference evidence="1 2" key="1">
    <citation type="submission" date="2015-04" db="EMBL/GenBank/DDBJ databases">
        <title>Lasius niger genome sequencing.</title>
        <authorList>
            <person name="Konorov E.A."/>
            <person name="Nikitin M.A."/>
            <person name="Kirill M.V."/>
            <person name="Chang P."/>
        </authorList>
    </citation>
    <scope>NUCLEOTIDE SEQUENCE [LARGE SCALE GENOMIC DNA]</scope>
    <source>
        <tissue evidence="1">Whole</tissue>
    </source>
</reference>
<dbReference type="GO" id="GO:0016020">
    <property type="term" value="C:membrane"/>
    <property type="evidence" value="ECO:0007669"/>
    <property type="project" value="TreeGrafter"/>
</dbReference>
<keyword evidence="1" id="KW-0031">Aminopeptidase</keyword>
<dbReference type="GO" id="GO:0042277">
    <property type="term" value="F:peptide binding"/>
    <property type="evidence" value="ECO:0007669"/>
    <property type="project" value="TreeGrafter"/>
</dbReference>
<dbReference type="GO" id="GO:0043171">
    <property type="term" value="P:peptide catabolic process"/>
    <property type="evidence" value="ECO:0007669"/>
    <property type="project" value="TreeGrafter"/>
</dbReference>
<accession>A0A0J7MQ28</accession>
<sequence length="111" mass="13005">MPIRDYEFIDAYTIITMFHKTPPMSANDVAIMVYNADILHQDLNSKETVVNTWCRPHLISHMKFAEYVAGNITMYLENHWKILKNVPKVNLVAIPNFGHNIWQTWGLVLYK</sequence>
<dbReference type="EMBL" id="LBMM01023730">
    <property type="protein sequence ID" value="KMQ82675.1"/>
    <property type="molecule type" value="Genomic_DNA"/>
</dbReference>
<protein>
    <submittedName>
        <fullName evidence="1">Aminopeptidase n</fullName>
    </submittedName>
</protein>